<feature type="transmembrane region" description="Helical" evidence="8">
    <location>
        <begin position="34"/>
        <end position="60"/>
    </location>
</feature>
<gene>
    <name evidence="9" type="ORF">EURHEDRAFT_412248</name>
</gene>
<accession>A0A017SGL6</accession>
<dbReference type="GeneID" id="63696982"/>
<evidence type="ECO:0000256" key="2">
    <source>
        <dbReference type="ARBA" id="ARBA00022692"/>
    </source>
</evidence>
<sequence>MPPPLLHYVDSAAAAILPQHCEPSSSLLAVVSSYLHICIPTPLALVSSVLGTCSIVSWLFAQLPQIYKNYQIKSTSGLSIYFLIEWCLGDASNLVGALLTRQAGWQVVVAGYYVLVDLTLVFQFFWYTYHHHQQIIYESVAYPRHDGGAGGALDGVSVSEDTSVRRSVAREASTKRSDTKGANYSVEGVSPSSSSNGHQISSYSNEKRHLVKAGNGSPPSFVSPRALLMASMLCAVVTNASPTETTPEPSITHKDSLEIIGQVISWMSTFLYLGSRPPQLYKNYCRKSTAGLSPLLFIAAFGGNLFYSVSLLTNPYAWNDFPPYGGGGWADADGSNRLDWISRSTPFFLGAFGVLFFDGFMGVQFLMYGSKDDESVMAVDGEEDNDPKDDRSARWTRVRGWMRGWIPSISPVRRQQQHAQESRALLGQESERYGTV</sequence>
<evidence type="ECO:0000256" key="3">
    <source>
        <dbReference type="ARBA" id="ARBA00022989"/>
    </source>
</evidence>
<evidence type="ECO:0000313" key="10">
    <source>
        <dbReference type="Proteomes" id="UP000019804"/>
    </source>
</evidence>
<comment type="catalytic activity">
    <reaction evidence="6">
        <text>L-histidine(out) + L-arginine(in) = L-histidine(in) + L-arginine(out)</text>
        <dbReference type="Rhea" id="RHEA:71063"/>
        <dbReference type="ChEBI" id="CHEBI:32682"/>
        <dbReference type="ChEBI" id="CHEBI:57595"/>
    </reaction>
</comment>
<evidence type="ECO:0000256" key="4">
    <source>
        <dbReference type="ARBA" id="ARBA00023136"/>
    </source>
</evidence>
<dbReference type="Gene3D" id="1.20.1280.290">
    <property type="match status" value="2"/>
</dbReference>
<dbReference type="OrthoDB" id="8048523at2759"/>
<dbReference type="Proteomes" id="UP000019804">
    <property type="component" value="Unassembled WGS sequence"/>
</dbReference>
<reference evidence="10" key="1">
    <citation type="journal article" date="2014" name="Nat. Commun.">
        <title>Genomic adaptations of the halophilic Dead Sea filamentous fungus Eurotium rubrum.</title>
        <authorList>
            <person name="Kis-Papo T."/>
            <person name="Weig A.R."/>
            <person name="Riley R."/>
            <person name="Persoh D."/>
            <person name="Salamov A."/>
            <person name="Sun H."/>
            <person name="Lipzen A."/>
            <person name="Wasser S.P."/>
            <person name="Rambold G."/>
            <person name="Grigoriev I.V."/>
            <person name="Nevo E."/>
        </authorList>
    </citation>
    <scope>NUCLEOTIDE SEQUENCE [LARGE SCALE GENOMIC DNA]</scope>
    <source>
        <strain evidence="10">CBS 135680</strain>
    </source>
</reference>
<name>A0A017SGL6_ASPRC</name>
<feature type="region of interest" description="Disordered" evidence="7">
    <location>
        <begin position="164"/>
        <end position="201"/>
    </location>
</feature>
<proteinExistence type="inferred from homology"/>
<dbReference type="Pfam" id="PF04193">
    <property type="entry name" value="PQ-loop"/>
    <property type="match status" value="2"/>
</dbReference>
<dbReference type="InterPro" id="IPR051415">
    <property type="entry name" value="LAAT-1"/>
</dbReference>
<feature type="transmembrane region" description="Helical" evidence="8">
    <location>
        <begin position="347"/>
        <end position="368"/>
    </location>
</feature>
<comment type="similarity">
    <text evidence="5">Belongs to the laat-1 family.</text>
</comment>
<evidence type="ECO:0000256" key="8">
    <source>
        <dbReference type="SAM" id="Phobius"/>
    </source>
</evidence>
<dbReference type="InterPro" id="IPR006603">
    <property type="entry name" value="PQ-loop_rpt"/>
</dbReference>
<keyword evidence="4 8" id="KW-0472">Membrane</keyword>
<feature type="transmembrane region" description="Helical" evidence="8">
    <location>
        <begin position="105"/>
        <end position="127"/>
    </location>
</feature>
<feature type="transmembrane region" description="Helical" evidence="8">
    <location>
        <begin position="80"/>
        <end position="99"/>
    </location>
</feature>
<dbReference type="PANTHER" id="PTHR16201">
    <property type="entry name" value="SEVEN TRANSMEMBRANE PROTEIN 1-RELATED"/>
    <property type="match status" value="1"/>
</dbReference>
<protein>
    <submittedName>
        <fullName evidence="9">PQ loop repeat protein</fullName>
    </submittedName>
</protein>
<feature type="region of interest" description="Disordered" evidence="7">
    <location>
        <begin position="412"/>
        <end position="436"/>
    </location>
</feature>
<dbReference type="PANTHER" id="PTHR16201:SF34">
    <property type="entry name" value="LYSOSOMAL AMINO ACID TRANSPORTER 1"/>
    <property type="match status" value="1"/>
</dbReference>
<dbReference type="EMBL" id="KK088422">
    <property type="protein sequence ID" value="EYE95435.1"/>
    <property type="molecule type" value="Genomic_DNA"/>
</dbReference>
<feature type="transmembrane region" description="Helical" evidence="8">
    <location>
        <begin position="292"/>
        <end position="312"/>
    </location>
</feature>
<keyword evidence="3 8" id="KW-1133">Transmembrane helix</keyword>
<dbReference type="FunFam" id="1.20.1280.290:FF:000009">
    <property type="entry name" value="PQ loop repeat family protein"/>
    <property type="match status" value="1"/>
</dbReference>
<keyword evidence="10" id="KW-1185">Reference proteome</keyword>
<organism evidence="9 10">
    <name type="scientific">Aspergillus ruber (strain CBS 135680)</name>
    <dbReference type="NCBI Taxonomy" id="1388766"/>
    <lineage>
        <taxon>Eukaryota</taxon>
        <taxon>Fungi</taxon>
        <taxon>Dikarya</taxon>
        <taxon>Ascomycota</taxon>
        <taxon>Pezizomycotina</taxon>
        <taxon>Eurotiomycetes</taxon>
        <taxon>Eurotiomycetidae</taxon>
        <taxon>Eurotiales</taxon>
        <taxon>Aspergillaceae</taxon>
        <taxon>Aspergillus</taxon>
        <taxon>Aspergillus subgen. Aspergillus</taxon>
    </lineage>
</organism>
<dbReference type="STRING" id="1388766.A0A017SGL6"/>
<evidence type="ECO:0000256" key="7">
    <source>
        <dbReference type="SAM" id="MobiDB-lite"/>
    </source>
</evidence>
<evidence type="ECO:0000256" key="6">
    <source>
        <dbReference type="ARBA" id="ARBA00050768"/>
    </source>
</evidence>
<evidence type="ECO:0000256" key="5">
    <source>
        <dbReference type="ARBA" id="ARBA00038039"/>
    </source>
</evidence>
<dbReference type="AlphaFoldDB" id="A0A017SGL6"/>
<evidence type="ECO:0000313" key="9">
    <source>
        <dbReference type="EMBL" id="EYE95435.1"/>
    </source>
</evidence>
<dbReference type="HOGENOM" id="CLU_019699_3_2_1"/>
<dbReference type="GO" id="GO:0000329">
    <property type="term" value="C:fungal-type vacuole membrane"/>
    <property type="evidence" value="ECO:0007669"/>
    <property type="project" value="TreeGrafter"/>
</dbReference>
<dbReference type="GO" id="GO:0015174">
    <property type="term" value="F:basic amino acid transmembrane transporter activity"/>
    <property type="evidence" value="ECO:0007669"/>
    <property type="project" value="TreeGrafter"/>
</dbReference>
<keyword evidence="2 8" id="KW-0812">Transmembrane</keyword>
<dbReference type="RefSeq" id="XP_040639123.1">
    <property type="nucleotide sequence ID" value="XM_040781858.1"/>
</dbReference>
<dbReference type="SMART" id="SM00679">
    <property type="entry name" value="CTNS"/>
    <property type="match status" value="2"/>
</dbReference>
<feature type="compositionally biased region" description="Basic and acidic residues" evidence="7">
    <location>
        <begin position="164"/>
        <end position="179"/>
    </location>
</feature>
<dbReference type="GO" id="GO:0034488">
    <property type="term" value="P:basic amino acid transmembrane export from vacuole"/>
    <property type="evidence" value="ECO:0007669"/>
    <property type="project" value="TreeGrafter"/>
</dbReference>
<evidence type="ECO:0000256" key="1">
    <source>
        <dbReference type="ARBA" id="ARBA00004141"/>
    </source>
</evidence>
<comment type="subcellular location">
    <subcellularLocation>
        <location evidence="1">Membrane</location>
        <topology evidence="1">Multi-pass membrane protein</topology>
    </subcellularLocation>
</comment>